<evidence type="ECO:0000256" key="4">
    <source>
        <dbReference type="ARBA" id="ARBA00022692"/>
    </source>
</evidence>
<evidence type="ECO:0000313" key="17">
    <source>
        <dbReference type="Proteomes" id="UP000694403"/>
    </source>
</evidence>
<comment type="similarity">
    <text evidence="13">Belongs to the G-protein coupled receptor 1 family.</text>
</comment>
<dbReference type="PRINTS" id="PR00245">
    <property type="entry name" value="OLFACTORYR"/>
</dbReference>
<evidence type="ECO:0000256" key="2">
    <source>
        <dbReference type="ARBA" id="ARBA00022475"/>
    </source>
</evidence>
<keyword evidence="7 13" id="KW-0297">G-protein coupled receptor</keyword>
<feature type="transmembrane region" description="Helical" evidence="14">
    <location>
        <begin position="274"/>
        <end position="294"/>
    </location>
</feature>
<evidence type="ECO:0000256" key="11">
    <source>
        <dbReference type="ARBA" id="ARBA00023180"/>
    </source>
</evidence>
<keyword evidence="4 13" id="KW-0812">Transmembrane</keyword>
<dbReference type="InterPro" id="IPR000276">
    <property type="entry name" value="GPCR_Rhodpsn"/>
</dbReference>
<feature type="transmembrane region" description="Helical" evidence="14">
    <location>
        <begin position="203"/>
        <end position="227"/>
    </location>
</feature>
<evidence type="ECO:0000256" key="7">
    <source>
        <dbReference type="ARBA" id="ARBA00023040"/>
    </source>
</evidence>
<evidence type="ECO:0000256" key="13">
    <source>
        <dbReference type="RuleBase" id="RU000688"/>
    </source>
</evidence>
<evidence type="ECO:0000256" key="10">
    <source>
        <dbReference type="ARBA" id="ARBA00023170"/>
    </source>
</evidence>
<name>A0A8C3TFZ8_CHESE</name>
<reference evidence="16" key="2">
    <citation type="submission" date="2025-09" db="UniProtKB">
        <authorList>
            <consortium name="Ensembl"/>
        </authorList>
    </citation>
    <scope>IDENTIFICATION</scope>
</reference>
<evidence type="ECO:0000256" key="3">
    <source>
        <dbReference type="ARBA" id="ARBA00022606"/>
    </source>
</evidence>
<feature type="transmembrane region" description="Helical" evidence="14">
    <location>
        <begin position="27"/>
        <end position="54"/>
    </location>
</feature>
<keyword evidence="2 14" id="KW-1003">Cell membrane</keyword>
<dbReference type="GO" id="GO:0004984">
    <property type="term" value="F:olfactory receptor activity"/>
    <property type="evidence" value="ECO:0007669"/>
    <property type="project" value="InterPro"/>
</dbReference>
<evidence type="ECO:0000256" key="5">
    <source>
        <dbReference type="ARBA" id="ARBA00022725"/>
    </source>
</evidence>
<dbReference type="CDD" id="cd13954">
    <property type="entry name" value="7tmA_OR"/>
    <property type="match status" value="1"/>
</dbReference>
<evidence type="ECO:0000259" key="15">
    <source>
        <dbReference type="PROSITE" id="PS50262"/>
    </source>
</evidence>
<feature type="transmembrane region" description="Helical" evidence="14">
    <location>
        <begin position="146"/>
        <end position="169"/>
    </location>
</feature>
<keyword evidence="3 14" id="KW-0716">Sensory transduction</keyword>
<dbReference type="PANTHER" id="PTHR24242">
    <property type="entry name" value="G-PROTEIN COUPLED RECEPTOR"/>
    <property type="match status" value="1"/>
</dbReference>
<evidence type="ECO:0000256" key="14">
    <source>
        <dbReference type="RuleBase" id="RU363047"/>
    </source>
</evidence>
<dbReference type="Gene3D" id="1.20.1070.10">
    <property type="entry name" value="Rhodopsin 7-helix transmembrane proteins"/>
    <property type="match status" value="1"/>
</dbReference>
<keyword evidence="9" id="KW-1015">Disulfide bond</keyword>
<keyword evidence="6 14" id="KW-1133">Transmembrane helix</keyword>
<keyword evidence="17" id="KW-1185">Reference proteome</keyword>
<keyword evidence="8 14" id="KW-0472">Membrane</keyword>
<protein>
    <recommendedName>
        <fullName evidence="14">Olfactory receptor</fullName>
    </recommendedName>
</protein>
<evidence type="ECO:0000256" key="1">
    <source>
        <dbReference type="ARBA" id="ARBA00004651"/>
    </source>
</evidence>
<keyword evidence="10 13" id="KW-0675">Receptor</keyword>
<feature type="domain" description="G-protein coupled receptors family 1 profile" evidence="15">
    <location>
        <begin position="47"/>
        <end position="292"/>
    </location>
</feature>
<dbReference type="InterPro" id="IPR000725">
    <property type="entry name" value="Olfact_rcpt"/>
</dbReference>
<keyword evidence="11" id="KW-0325">Glycoprotein</keyword>
<sequence length="322" mass="36245">MDLIASRETENHTRVQEFILLVFPGTWYFQMSLAELFSVIYVLTILGNVPIIALMGTHPRLHTPMYFFLCNLSFLEIWYTTACVPKAIGVMLETSQTISFTACKMQLIFSLATGSTECFLLAVMAYDRYLAICHPLHYSSLMNRTFSAQLVLLSWLCGFLAISVLAAIISRLSFCGPNIINHFLCDIDSWIALSCTDTHLVELVTFILSIIVVVVSCVITFVSYVYIISTILRIPSAQGRQKAFSTCSAHLTVVTIWYSSLTFLYVNSASGLDLVVAVLYSVVPPVMNPVIYSMRNKELKVALRKLTGWRLFTENKRSVFLM</sequence>
<dbReference type="InterPro" id="IPR050939">
    <property type="entry name" value="Olfactory_GPCR1"/>
</dbReference>
<comment type="subcellular location">
    <subcellularLocation>
        <location evidence="1 14">Cell membrane</location>
        <topology evidence="1 14">Multi-pass membrane protein</topology>
    </subcellularLocation>
</comment>
<dbReference type="PROSITE" id="PS00237">
    <property type="entry name" value="G_PROTEIN_RECEP_F1_1"/>
    <property type="match status" value="1"/>
</dbReference>
<dbReference type="Proteomes" id="UP000694403">
    <property type="component" value="Unplaced"/>
</dbReference>
<dbReference type="FunFam" id="1.20.1070.10:FF:000001">
    <property type="entry name" value="Olfactory receptor"/>
    <property type="match status" value="1"/>
</dbReference>
<keyword evidence="12 13" id="KW-0807">Transducer</keyword>
<evidence type="ECO:0000256" key="12">
    <source>
        <dbReference type="ARBA" id="ARBA00023224"/>
    </source>
</evidence>
<organism evidence="16 17">
    <name type="scientific">Chelydra serpentina</name>
    <name type="common">Snapping turtle</name>
    <name type="synonym">Testudo serpentina</name>
    <dbReference type="NCBI Taxonomy" id="8475"/>
    <lineage>
        <taxon>Eukaryota</taxon>
        <taxon>Metazoa</taxon>
        <taxon>Chordata</taxon>
        <taxon>Craniata</taxon>
        <taxon>Vertebrata</taxon>
        <taxon>Euteleostomi</taxon>
        <taxon>Archelosauria</taxon>
        <taxon>Testudinata</taxon>
        <taxon>Testudines</taxon>
        <taxon>Cryptodira</taxon>
        <taxon>Durocryptodira</taxon>
        <taxon>Americhelydia</taxon>
        <taxon>Chelydroidea</taxon>
        <taxon>Chelydridae</taxon>
        <taxon>Chelydra</taxon>
    </lineage>
</organism>
<dbReference type="InterPro" id="IPR017452">
    <property type="entry name" value="GPCR_Rhodpsn_7TM"/>
</dbReference>
<reference evidence="16" key="1">
    <citation type="submission" date="2025-08" db="UniProtKB">
        <authorList>
            <consortium name="Ensembl"/>
        </authorList>
    </citation>
    <scope>IDENTIFICATION</scope>
</reference>
<dbReference type="PRINTS" id="PR00237">
    <property type="entry name" value="GPCRRHODOPSN"/>
</dbReference>
<evidence type="ECO:0000256" key="6">
    <source>
        <dbReference type="ARBA" id="ARBA00022989"/>
    </source>
</evidence>
<dbReference type="PROSITE" id="PS50262">
    <property type="entry name" value="G_PROTEIN_RECEP_F1_2"/>
    <property type="match status" value="1"/>
</dbReference>
<proteinExistence type="inferred from homology"/>
<dbReference type="SUPFAM" id="SSF81321">
    <property type="entry name" value="Family A G protein-coupled receptor-like"/>
    <property type="match status" value="1"/>
</dbReference>
<evidence type="ECO:0000313" key="16">
    <source>
        <dbReference type="Ensembl" id="ENSCSRP00000027600.1"/>
    </source>
</evidence>
<dbReference type="GO" id="GO:0005886">
    <property type="term" value="C:plasma membrane"/>
    <property type="evidence" value="ECO:0007669"/>
    <property type="project" value="UniProtKB-SubCell"/>
</dbReference>
<dbReference type="GO" id="GO:0004930">
    <property type="term" value="F:G protein-coupled receptor activity"/>
    <property type="evidence" value="ECO:0007669"/>
    <property type="project" value="UniProtKB-KW"/>
</dbReference>
<evidence type="ECO:0000256" key="9">
    <source>
        <dbReference type="ARBA" id="ARBA00023157"/>
    </source>
</evidence>
<dbReference type="PANTHER" id="PTHR24242:SF359">
    <property type="entry name" value="ODORANT RECEPTOR-RELATED"/>
    <property type="match status" value="1"/>
</dbReference>
<dbReference type="Ensembl" id="ENSCSRT00000028732.1">
    <property type="protein sequence ID" value="ENSCSRP00000027600.1"/>
    <property type="gene ID" value="ENSCSRG00000020429.1"/>
</dbReference>
<accession>A0A8C3TFZ8</accession>
<evidence type="ECO:0000256" key="8">
    <source>
        <dbReference type="ARBA" id="ARBA00023136"/>
    </source>
</evidence>
<dbReference type="AlphaFoldDB" id="A0A8C3TFZ8"/>
<feature type="transmembrane region" description="Helical" evidence="14">
    <location>
        <begin position="248"/>
        <end position="268"/>
    </location>
</feature>
<feature type="transmembrane region" description="Helical" evidence="14">
    <location>
        <begin position="108"/>
        <end position="126"/>
    </location>
</feature>
<keyword evidence="5 14" id="KW-0552">Olfaction</keyword>
<dbReference type="Pfam" id="PF13853">
    <property type="entry name" value="7tm_4"/>
    <property type="match status" value="1"/>
</dbReference>